<organism evidence="2 3">
    <name type="scientific">Delitschia confertaspora ATCC 74209</name>
    <dbReference type="NCBI Taxonomy" id="1513339"/>
    <lineage>
        <taxon>Eukaryota</taxon>
        <taxon>Fungi</taxon>
        <taxon>Dikarya</taxon>
        <taxon>Ascomycota</taxon>
        <taxon>Pezizomycotina</taxon>
        <taxon>Dothideomycetes</taxon>
        <taxon>Pleosporomycetidae</taxon>
        <taxon>Pleosporales</taxon>
        <taxon>Delitschiaceae</taxon>
        <taxon>Delitschia</taxon>
    </lineage>
</organism>
<evidence type="ECO:0000256" key="1">
    <source>
        <dbReference type="SAM" id="MobiDB-lite"/>
    </source>
</evidence>
<evidence type="ECO:0000313" key="3">
    <source>
        <dbReference type="Proteomes" id="UP000799536"/>
    </source>
</evidence>
<keyword evidence="3" id="KW-1185">Reference proteome</keyword>
<dbReference type="EMBL" id="ML993847">
    <property type="protein sequence ID" value="KAF2205951.1"/>
    <property type="molecule type" value="Genomic_DNA"/>
</dbReference>
<reference evidence="2" key="1">
    <citation type="journal article" date="2020" name="Stud. Mycol.">
        <title>101 Dothideomycetes genomes: a test case for predicting lifestyles and emergence of pathogens.</title>
        <authorList>
            <person name="Haridas S."/>
            <person name="Albert R."/>
            <person name="Binder M."/>
            <person name="Bloem J."/>
            <person name="Labutti K."/>
            <person name="Salamov A."/>
            <person name="Andreopoulos B."/>
            <person name="Baker S."/>
            <person name="Barry K."/>
            <person name="Bills G."/>
            <person name="Bluhm B."/>
            <person name="Cannon C."/>
            <person name="Castanera R."/>
            <person name="Culley D."/>
            <person name="Daum C."/>
            <person name="Ezra D."/>
            <person name="Gonzalez J."/>
            <person name="Henrissat B."/>
            <person name="Kuo A."/>
            <person name="Liang C."/>
            <person name="Lipzen A."/>
            <person name="Lutzoni F."/>
            <person name="Magnuson J."/>
            <person name="Mondo S."/>
            <person name="Nolan M."/>
            <person name="Ohm R."/>
            <person name="Pangilinan J."/>
            <person name="Park H.-J."/>
            <person name="Ramirez L."/>
            <person name="Alfaro M."/>
            <person name="Sun H."/>
            <person name="Tritt A."/>
            <person name="Yoshinaga Y."/>
            <person name="Zwiers L.-H."/>
            <person name="Turgeon B."/>
            <person name="Goodwin S."/>
            <person name="Spatafora J."/>
            <person name="Crous P."/>
            <person name="Grigoriev I."/>
        </authorList>
    </citation>
    <scope>NUCLEOTIDE SEQUENCE</scope>
    <source>
        <strain evidence="2">ATCC 74209</strain>
    </source>
</reference>
<proteinExistence type="predicted"/>
<protein>
    <submittedName>
        <fullName evidence="2">Uncharacterized protein</fullName>
    </submittedName>
</protein>
<sequence>MVEHSKTVRGTLSNPKTQDILKNRNTSSSSSPTDSHANQSNKSTSRTSGDQYGYDPSSQSSNSSAPKDSIADQSNKKSDRTAGDQYGYVPKDEQGRDGGDGVRGGQANRTMLGDATSLTPETDGASKGDVGEKSMQEAATKRGTMYIV</sequence>
<dbReference type="Proteomes" id="UP000799536">
    <property type="component" value="Unassembled WGS sequence"/>
</dbReference>
<feature type="compositionally biased region" description="Basic and acidic residues" evidence="1">
    <location>
        <begin position="90"/>
        <end position="100"/>
    </location>
</feature>
<feature type="region of interest" description="Disordered" evidence="1">
    <location>
        <begin position="1"/>
        <end position="148"/>
    </location>
</feature>
<comment type="caution">
    <text evidence="2">The sequence shown here is derived from an EMBL/GenBank/DDBJ whole genome shotgun (WGS) entry which is preliminary data.</text>
</comment>
<dbReference type="OrthoDB" id="5234213at2759"/>
<feature type="compositionally biased region" description="Basic and acidic residues" evidence="1">
    <location>
        <begin position="124"/>
        <end position="135"/>
    </location>
</feature>
<accession>A0A9P4JUS3</accession>
<name>A0A9P4JUS3_9PLEO</name>
<gene>
    <name evidence="2" type="ORF">GQ43DRAFT_459509</name>
</gene>
<dbReference type="AlphaFoldDB" id="A0A9P4JUS3"/>
<evidence type="ECO:0000313" key="2">
    <source>
        <dbReference type="EMBL" id="KAF2205951.1"/>
    </source>
</evidence>
<feature type="compositionally biased region" description="Polar residues" evidence="1">
    <location>
        <begin position="8"/>
        <end position="17"/>
    </location>
</feature>
<feature type="compositionally biased region" description="Polar residues" evidence="1">
    <location>
        <begin position="32"/>
        <end position="50"/>
    </location>
</feature>